<dbReference type="SMART" id="SM00357">
    <property type="entry name" value="CSP"/>
    <property type="match status" value="1"/>
</dbReference>
<feature type="binding site" evidence="9">
    <location>
        <begin position="381"/>
        <end position="386"/>
    </location>
    <ligand>
        <name>ATP</name>
        <dbReference type="ChEBI" id="CHEBI:30616"/>
    </ligand>
</feature>
<dbReference type="Pfam" id="PF00006">
    <property type="entry name" value="ATP-synt_ab"/>
    <property type="match status" value="1"/>
</dbReference>
<keyword evidence="5 9" id="KW-0067">ATP-binding</keyword>
<dbReference type="CDD" id="cd01128">
    <property type="entry name" value="rho_factor_C"/>
    <property type="match status" value="1"/>
</dbReference>
<evidence type="ECO:0000256" key="5">
    <source>
        <dbReference type="ARBA" id="ARBA00022840"/>
    </source>
</evidence>
<name>A0A9D2EYX8_9ACTN</name>
<evidence type="ECO:0000256" key="4">
    <source>
        <dbReference type="ARBA" id="ARBA00022806"/>
    </source>
</evidence>
<reference evidence="14" key="2">
    <citation type="submission" date="2021-04" db="EMBL/GenBank/DDBJ databases">
        <authorList>
            <person name="Gilroy R."/>
        </authorList>
    </citation>
    <scope>NUCLEOTIDE SEQUENCE</scope>
    <source>
        <strain evidence="14">ChiHjej12B11-14209</strain>
    </source>
</reference>
<evidence type="ECO:0000256" key="7">
    <source>
        <dbReference type="ARBA" id="ARBA00023015"/>
    </source>
</evidence>
<evidence type="ECO:0000313" key="14">
    <source>
        <dbReference type="EMBL" id="HIZ46197.1"/>
    </source>
</evidence>
<dbReference type="GO" id="GO:0003677">
    <property type="term" value="F:DNA binding"/>
    <property type="evidence" value="ECO:0007669"/>
    <property type="project" value="InterPro"/>
</dbReference>
<dbReference type="EC" id="3.6.4.-" evidence="9 10"/>
<sequence length="628" mass="67606">MTDETTSVPAEPVPAEEAPAKPKRRRRTKAEMEAARAAEAEARAAAEAAGEPWPPKRRRGRPRKSEAAPADAAPAEPASATPAPTPEQGAAPDAAPDAPAPRRRRGRPRKADAEKAAADEMTKATQDATHASPEPSPMPAQTLAEAPEQTASSEEGAPEAPRGRKRRRSGEHAAQQQQPQQQGQGRRQNGQGRRRNRRQDFVAEPSLSREELSSMKVAELRAKAAELGVDYVGVRKGELVESVFEAAARAEGFRTVEGVLEIGNEGYGWVRTGNYMEGDGDAFVHQQLIRSLGLRVGDLVAGTVGPGRSGSKYPPLQTVTSVNGAAPEGLKARPRFRDLTPVYPNERLVMECGKESITGRAIDLVSPIGKGQRGLIVSPPKAGKTTVLKKICQSIATNNPEVHLFCLLVDERPEEVTDMERSIKGEVVASTFDMPADNHTRVSELVIERAKRLVELGEDVVVVLDSITRLARAYNLAQPASGRILSGGVDSAALYPPKKFLGAARNIENGGSLTIIASALVDTGSKMDEVIFEEFKGTGNMELKLDRELADKRIFPAIDPVASGTRNEDLLIPSDYQPLVWGIRRVLANMNNVERAAKALVNGLKGTDNNGEFLIKSARKASQSDYIA</sequence>
<dbReference type="InterPro" id="IPR011129">
    <property type="entry name" value="CSD"/>
</dbReference>
<keyword evidence="1 9" id="KW-0806">Transcription termination</keyword>
<reference evidence="14" key="1">
    <citation type="journal article" date="2021" name="PeerJ">
        <title>Extensive microbial diversity within the chicken gut microbiome revealed by metagenomics and culture.</title>
        <authorList>
            <person name="Gilroy R."/>
            <person name="Ravi A."/>
            <person name="Getino M."/>
            <person name="Pursley I."/>
            <person name="Horton D.L."/>
            <person name="Alikhan N.F."/>
            <person name="Baker D."/>
            <person name="Gharbi K."/>
            <person name="Hall N."/>
            <person name="Watson M."/>
            <person name="Adriaenssens E.M."/>
            <person name="Foster-Nyarko E."/>
            <person name="Jarju S."/>
            <person name="Secka A."/>
            <person name="Antonio M."/>
            <person name="Oren A."/>
            <person name="Chaudhuri R.R."/>
            <person name="La Ragione R."/>
            <person name="Hildebrand F."/>
            <person name="Pallen M.J."/>
        </authorList>
    </citation>
    <scope>NUCLEOTIDE SEQUENCE</scope>
    <source>
        <strain evidence="14">ChiHjej12B11-14209</strain>
    </source>
</reference>
<feature type="compositionally biased region" description="Basic and acidic residues" evidence="12">
    <location>
        <begin position="109"/>
        <end position="122"/>
    </location>
</feature>
<evidence type="ECO:0000256" key="9">
    <source>
        <dbReference type="HAMAP-Rule" id="MF_01884"/>
    </source>
</evidence>
<dbReference type="GO" id="GO:0005524">
    <property type="term" value="F:ATP binding"/>
    <property type="evidence" value="ECO:0007669"/>
    <property type="project" value="UniProtKB-UniRule"/>
</dbReference>
<dbReference type="SMART" id="SM00384">
    <property type="entry name" value="AT_hook"/>
    <property type="match status" value="2"/>
</dbReference>
<evidence type="ECO:0000259" key="13">
    <source>
        <dbReference type="PROSITE" id="PS51856"/>
    </source>
</evidence>
<comment type="caution">
    <text evidence="14">The sequence shown here is derived from an EMBL/GenBank/DDBJ whole genome shotgun (WGS) entry which is preliminary data.</text>
</comment>
<evidence type="ECO:0000256" key="6">
    <source>
        <dbReference type="ARBA" id="ARBA00022884"/>
    </source>
</evidence>
<dbReference type="HAMAP" id="MF_01884">
    <property type="entry name" value="Rho"/>
    <property type="match status" value="1"/>
</dbReference>
<dbReference type="NCBIfam" id="NF006886">
    <property type="entry name" value="PRK09376.1"/>
    <property type="match status" value="1"/>
</dbReference>
<keyword evidence="6 9" id="KW-0694">RNA-binding</keyword>
<dbReference type="GO" id="GO:0004386">
    <property type="term" value="F:helicase activity"/>
    <property type="evidence" value="ECO:0007669"/>
    <property type="project" value="UniProtKB-UniRule"/>
</dbReference>
<accession>A0A9D2EYX8</accession>
<dbReference type="InterPro" id="IPR004665">
    <property type="entry name" value="Term_rho"/>
</dbReference>
<evidence type="ECO:0000256" key="1">
    <source>
        <dbReference type="ARBA" id="ARBA00022472"/>
    </source>
</evidence>
<evidence type="ECO:0000256" key="12">
    <source>
        <dbReference type="SAM" id="MobiDB-lite"/>
    </source>
</evidence>
<feature type="domain" description="Rho RNA-BD" evidence="13">
    <location>
        <begin position="253"/>
        <end position="326"/>
    </location>
</feature>
<evidence type="ECO:0000256" key="2">
    <source>
        <dbReference type="ARBA" id="ARBA00022741"/>
    </source>
</evidence>
<dbReference type="GO" id="GO:0006353">
    <property type="term" value="P:DNA-templated transcription termination"/>
    <property type="evidence" value="ECO:0007669"/>
    <property type="project" value="UniProtKB-UniRule"/>
</dbReference>
<keyword evidence="8 9" id="KW-0804">Transcription</keyword>
<dbReference type="EMBL" id="DXBM01000036">
    <property type="protein sequence ID" value="HIZ46197.1"/>
    <property type="molecule type" value="Genomic_DNA"/>
</dbReference>
<dbReference type="InterPro" id="IPR003593">
    <property type="entry name" value="AAA+_ATPase"/>
</dbReference>
<dbReference type="GO" id="GO:0008186">
    <property type="term" value="F:ATP-dependent activity, acting on RNA"/>
    <property type="evidence" value="ECO:0007669"/>
    <property type="project" value="UniProtKB-UniRule"/>
</dbReference>
<evidence type="ECO:0000256" key="8">
    <source>
        <dbReference type="ARBA" id="ARBA00023163"/>
    </source>
</evidence>
<feature type="compositionally biased region" description="Basic and acidic residues" evidence="12">
    <location>
        <begin position="29"/>
        <end position="44"/>
    </location>
</feature>
<dbReference type="GO" id="GO:0016787">
    <property type="term" value="F:hydrolase activity"/>
    <property type="evidence" value="ECO:0007669"/>
    <property type="project" value="UniProtKB-KW"/>
</dbReference>
<feature type="binding site" evidence="9">
    <location>
        <begin position="369"/>
        <end position="374"/>
    </location>
    <ligand>
        <name>ATP</name>
        <dbReference type="ChEBI" id="CHEBI:30616"/>
    </ligand>
</feature>
<dbReference type="Proteomes" id="UP000824062">
    <property type="component" value="Unassembled WGS sequence"/>
</dbReference>
<feature type="compositionally biased region" description="Low complexity" evidence="12">
    <location>
        <begin position="67"/>
        <end position="82"/>
    </location>
</feature>
<evidence type="ECO:0000256" key="3">
    <source>
        <dbReference type="ARBA" id="ARBA00022801"/>
    </source>
</evidence>
<dbReference type="InterPro" id="IPR011113">
    <property type="entry name" value="Rho_RNA-bd"/>
</dbReference>
<dbReference type="Pfam" id="PF07497">
    <property type="entry name" value="Rho_RNA_bind"/>
    <property type="match status" value="1"/>
</dbReference>
<gene>
    <name evidence="9 14" type="primary">rho</name>
    <name evidence="14" type="ORF">IAA19_04170</name>
</gene>
<organism evidence="14 15">
    <name type="scientific">Candidatus Olsenella pullistercoris</name>
    <dbReference type="NCBI Taxonomy" id="2838712"/>
    <lineage>
        <taxon>Bacteria</taxon>
        <taxon>Bacillati</taxon>
        <taxon>Actinomycetota</taxon>
        <taxon>Coriobacteriia</taxon>
        <taxon>Coriobacteriales</taxon>
        <taxon>Atopobiaceae</taxon>
        <taxon>Olsenella</taxon>
    </lineage>
</organism>
<evidence type="ECO:0000256" key="11">
    <source>
        <dbReference type="PROSITE-ProRule" id="PRU01203"/>
    </source>
</evidence>
<dbReference type="PRINTS" id="PR00929">
    <property type="entry name" value="ATHOOK"/>
</dbReference>
<feature type="compositionally biased region" description="Low complexity" evidence="12">
    <location>
        <begin position="175"/>
        <end position="191"/>
    </location>
</feature>
<comment type="similarity">
    <text evidence="9 11">Belongs to the Rho family.</text>
</comment>
<dbReference type="Gene3D" id="3.40.50.300">
    <property type="entry name" value="P-loop containing nucleotide triphosphate hydrolases"/>
    <property type="match status" value="1"/>
</dbReference>
<dbReference type="InterPro" id="IPR011112">
    <property type="entry name" value="Rho-like_N"/>
</dbReference>
<dbReference type="SMART" id="SM00959">
    <property type="entry name" value="Rho_N"/>
    <property type="match status" value="1"/>
</dbReference>
<dbReference type="GO" id="GO:0003723">
    <property type="term" value="F:RNA binding"/>
    <property type="evidence" value="ECO:0007669"/>
    <property type="project" value="UniProtKB-UniRule"/>
</dbReference>
<dbReference type="SUPFAM" id="SSF50249">
    <property type="entry name" value="Nucleic acid-binding proteins"/>
    <property type="match status" value="1"/>
</dbReference>
<protein>
    <recommendedName>
        <fullName evidence="9 10">Transcription termination factor Rho</fullName>
        <ecNumber evidence="9 10">3.6.4.-</ecNumber>
    </recommendedName>
    <alternativeName>
        <fullName evidence="9">ATP-dependent helicase Rho</fullName>
    </alternativeName>
</protein>
<dbReference type="PANTHER" id="PTHR46425:SF1">
    <property type="entry name" value="TRANSCRIPTION TERMINATION FACTOR RHO"/>
    <property type="match status" value="1"/>
</dbReference>
<dbReference type="PROSITE" id="PS51856">
    <property type="entry name" value="RHO_RNA_BD"/>
    <property type="match status" value="1"/>
</dbReference>
<keyword evidence="3 9" id="KW-0378">Hydrolase</keyword>
<feature type="region of interest" description="Disordered" evidence="12">
    <location>
        <begin position="1"/>
        <end position="213"/>
    </location>
</feature>
<evidence type="ECO:0000256" key="10">
    <source>
        <dbReference type="NCBIfam" id="TIGR00767"/>
    </source>
</evidence>
<keyword evidence="7 9" id="KW-0805">Transcription regulation</keyword>
<dbReference type="Gene3D" id="2.40.50.140">
    <property type="entry name" value="Nucleic acid-binding proteins"/>
    <property type="match status" value="1"/>
</dbReference>
<feature type="binding site" evidence="9">
    <location>
        <position position="412"/>
    </location>
    <ligand>
        <name>ATP</name>
        <dbReference type="ChEBI" id="CHEBI:30616"/>
    </ligand>
</feature>
<dbReference type="Pfam" id="PF07498">
    <property type="entry name" value="Rho_N"/>
    <property type="match status" value="1"/>
</dbReference>
<keyword evidence="2 9" id="KW-0547">Nucleotide-binding</keyword>
<dbReference type="InterPro" id="IPR000194">
    <property type="entry name" value="ATPase_F1/V1/A1_a/bsu_nucl-bd"/>
</dbReference>
<dbReference type="AlphaFoldDB" id="A0A9D2EYX8"/>
<comment type="function">
    <text evidence="9">Facilitates transcription termination by a mechanism that involves Rho binding to the nascent RNA, activation of Rho's RNA-dependent ATPase activity, and release of the mRNA from the DNA template.</text>
</comment>
<dbReference type="InterPro" id="IPR027417">
    <property type="entry name" value="P-loop_NTPase"/>
</dbReference>
<dbReference type="PANTHER" id="PTHR46425">
    <property type="entry name" value="TRANSCRIPTION TERMINATION FACTOR RHO"/>
    <property type="match status" value="1"/>
</dbReference>
<dbReference type="InterPro" id="IPR041703">
    <property type="entry name" value="Rho_factor_ATP-bd"/>
</dbReference>
<dbReference type="NCBIfam" id="TIGR00767">
    <property type="entry name" value="rho"/>
    <property type="match status" value="1"/>
</dbReference>
<comment type="caution">
    <text evidence="9">Lacks conserved residue(s) required for the propagation of feature annotation.</text>
</comment>
<dbReference type="SMART" id="SM00382">
    <property type="entry name" value="AAA"/>
    <property type="match status" value="1"/>
</dbReference>
<dbReference type="InterPro" id="IPR017956">
    <property type="entry name" value="AT_hook_DNA-bd_motif"/>
</dbReference>
<dbReference type="InterPro" id="IPR012340">
    <property type="entry name" value="NA-bd_OB-fold"/>
</dbReference>
<proteinExistence type="inferred from homology"/>
<dbReference type="SUPFAM" id="SSF52540">
    <property type="entry name" value="P-loop containing nucleoside triphosphate hydrolases"/>
    <property type="match status" value="1"/>
</dbReference>
<keyword evidence="4 9" id="KW-0347">Helicase</keyword>
<evidence type="ECO:0000313" key="15">
    <source>
        <dbReference type="Proteomes" id="UP000824062"/>
    </source>
</evidence>
<comment type="subunit">
    <text evidence="9">Homohexamer. The homohexamer assembles into an open ring structure.</text>
</comment>